<comment type="caution">
    <text evidence="2">The sequence shown here is derived from an EMBL/GenBank/DDBJ whole genome shotgun (WGS) entry which is preliminary data.</text>
</comment>
<accession>A0ABT4H4I5</accession>
<proteinExistence type="predicted"/>
<organism evidence="2 3">
    <name type="scientific">Paenibacillus alvei</name>
    <name type="common">Bacillus alvei</name>
    <dbReference type="NCBI Taxonomy" id="44250"/>
    <lineage>
        <taxon>Bacteria</taxon>
        <taxon>Bacillati</taxon>
        <taxon>Bacillota</taxon>
        <taxon>Bacilli</taxon>
        <taxon>Bacillales</taxon>
        <taxon>Paenibacillaceae</taxon>
        <taxon>Paenibacillus</taxon>
    </lineage>
</organism>
<evidence type="ECO:0000256" key="1">
    <source>
        <dbReference type="SAM" id="Coils"/>
    </source>
</evidence>
<protein>
    <submittedName>
        <fullName evidence="2">Uncharacterized protein</fullName>
    </submittedName>
</protein>
<dbReference type="EMBL" id="JAMDNP010000057">
    <property type="protein sequence ID" value="MCY9763536.1"/>
    <property type="molecule type" value="Genomic_DNA"/>
</dbReference>
<evidence type="ECO:0000313" key="3">
    <source>
        <dbReference type="Proteomes" id="UP001527181"/>
    </source>
</evidence>
<sequence length="115" mass="13513">MNFKINEFSNYNRMISERENAYDVLAKLQAQIRRAEDGEIKFSQVFNAIDYRQCLPEFTIVPTSWRIDDIRDRFPSDTTDEVLYEALQGIERHLESASKYIGWEVISDNLGDDLI</sequence>
<reference evidence="2 3" key="1">
    <citation type="submission" date="2022-05" db="EMBL/GenBank/DDBJ databases">
        <title>Genome Sequencing of Bee-Associated Microbes.</title>
        <authorList>
            <person name="Dunlap C."/>
        </authorList>
    </citation>
    <scope>NUCLEOTIDE SEQUENCE [LARGE SCALE GENOMIC DNA]</scope>
    <source>
        <strain evidence="2 3">NRRL B-04010</strain>
    </source>
</reference>
<feature type="coiled-coil region" evidence="1">
    <location>
        <begin position="11"/>
        <end position="38"/>
    </location>
</feature>
<dbReference type="Proteomes" id="UP001527181">
    <property type="component" value="Unassembled WGS sequence"/>
</dbReference>
<gene>
    <name evidence="2" type="ORF">M5X12_23790</name>
</gene>
<keyword evidence="3" id="KW-1185">Reference proteome</keyword>
<name>A0ABT4H4I5_PAEAL</name>
<dbReference type="RefSeq" id="WP_268598740.1">
    <property type="nucleotide sequence ID" value="NZ_JAMDNP010000057.1"/>
</dbReference>
<evidence type="ECO:0000313" key="2">
    <source>
        <dbReference type="EMBL" id="MCY9763536.1"/>
    </source>
</evidence>
<keyword evidence="1" id="KW-0175">Coiled coil</keyword>